<protein>
    <recommendedName>
        <fullName evidence="11">CFEM domain-containing protein</fullName>
    </recommendedName>
</protein>
<feature type="domain" description="CFEM" evidence="11">
    <location>
        <begin position="66"/>
        <end position="161"/>
    </location>
</feature>
<evidence type="ECO:0000256" key="3">
    <source>
        <dbReference type="ARBA" id="ARBA00010031"/>
    </source>
</evidence>
<evidence type="ECO:0000256" key="7">
    <source>
        <dbReference type="ARBA" id="ARBA00023157"/>
    </source>
</evidence>
<comment type="subcellular location">
    <subcellularLocation>
        <location evidence="1">Membrane</location>
        <topology evidence="1">Lipid-anchor</topology>
        <topology evidence="1">GPI-anchor</topology>
    </subcellularLocation>
    <subcellularLocation>
        <location evidence="2">Secreted</location>
    </subcellularLocation>
</comment>
<dbReference type="Proteomes" id="UP001583186">
    <property type="component" value="Unassembled WGS sequence"/>
</dbReference>
<feature type="region of interest" description="Disordered" evidence="10">
    <location>
        <begin position="1"/>
        <end position="48"/>
    </location>
</feature>
<keyword evidence="4" id="KW-0964">Secreted</keyword>
<reference evidence="12 13" key="1">
    <citation type="journal article" date="2024" name="IMA Fungus">
        <title>IMA Genome - F19 : A genome assembly and annotation guide to empower mycologists, including annotated draft genome sequences of Ceratocystis pirilliformis, Diaporthe australafricana, Fusarium ophioides, Paecilomyces lecythidis, and Sporothrix stenoceras.</title>
        <authorList>
            <person name="Aylward J."/>
            <person name="Wilson A.M."/>
            <person name="Visagie C.M."/>
            <person name="Spraker J."/>
            <person name="Barnes I."/>
            <person name="Buitendag C."/>
            <person name="Ceriani C."/>
            <person name="Del Mar Angel L."/>
            <person name="du Plessis D."/>
            <person name="Fuchs T."/>
            <person name="Gasser K."/>
            <person name="Kramer D."/>
            <person name="Li W."/>
            <person name="Munsamy K."/>
            <person name="Piso A."/>
            <person name="Price J.L."/>
            <person name="Sonnekus B."/>
            <person name="Thomas C."/>
            <person name="van der Nest A."/>
            <person name="van Dijk A."/>
            <person name="van Heerden A."/>
            <person name="van Vuuren N."/>
            <person name="Yilmaz N."/>
            <person name="Duong T.A."/>
            <person name="van der Merwe N.A."/>
            <person name="Wingfield M.J."/>
            <person name="Wingfield B.D."/>
        </authorList>
    </citation>
    <scope>NUCLEOTIDE SEQUENCE [LARGE SCALE GENOMIC DNA]</scope>
    <source>
        <strain evidence="12 13">CMW 5346</strain>
    </source>
</reference>
<dbReference type="EMBL" id="JAWCUI010000012">
    <property type="protein sequence ID" value="KAL1899520.1"/>
    <property type="molecule type" value="Genomic_DNA"/>
</dbReference>
<keyword evidence="9" id="KW-0479">Metal-binding</keyword>
<evidence type="ECO:0000256" key="9">
    <source>
        <dbReference type="PROSITE-ProRule" id="PRU01356"/>
    </source>
</evidence>
<comment type="caution">
    <text evidence="12">The sequence shown here is derived from an EMBL/GenBank/DDBJ whole genome shotgun (WGS) entry which is preliminary data.</text>
</comment>
<gene>
    <name evidence="12" type="ORF">Sste5346_002919</name>
</gene>
<evidence type="ECO:0000256" key="5">
    <source>
        <dbReference type="ARBA" id="ARBA00022622"/>
    </source>
</evidence>
<keyword evidence="9" id="KW-0349">Heme</keyword>
<evidence type="ECO:0000259" key="11">
    <source>
        <dbReference type="PROSITE" id="PS52012"/>
    </source>
</evidence>
<keyword evidence="5" id="KW-0472">Membrane</keyword>
<keyword evidence="5" id="KW-0325">Glycoprotein</keyword>
<accession>A0ABR3ZHI6</accession>
<keyword evidence="9" id="KW-0408">Iron</keyword>
<evidence type="ECO:0000256" key="10">
    <source>
        <dbReference type="SAM" id="MobiDB-lite"/>
    </source>
</evidence>
<evidence type="ECO:0000256" key="4">
    <source>
        <dbReference type="ARBA" id="ARBA00022525"/>
    </source>
</evidence>
<evidence type="ECO:0000256" key="2">
    <source>
        <dbReference type="ARBA" id="ARBA00004613"/>
    </source>
</evidence>
<keyword evidence="8" id="KW-0449">Lipoprotein</keyword>
<evidence type="ECO:0000256" key="1">
    <source>
        <dbReference type="ARBA" id="ARBA00004589"/>
    </source>
</evidence>
<name>A0ABR3ZHI6_9PEZI</name>
<dbReference type="InterPro" id="IPR008427">
    <property type="entry name" value="Extracellular_membr_CFEM_dom"/>
</dbReference>
<comment type="similarity">
    <text evidence="3">Belongs to the RBT5 family.</text>
</comment>
<evidence type="ECO:0000313" key="12">
    <source>
        <dbReference type="EMBL" id="KAL1899520.1"/>
    </source>
</evidence>
<evidence type="ECO:0000256" key="6">
    <source>
        <dbReference type="ARBA" id="ARBA00022729"/>
    </source>
</evidence>
<dbReference type="Pfam" id="PF05730">
    <property type="entry name" value="CFEM"/>
    <property type="match status" value="1"/>
</dbReference>
<dbReference type="SMART" id="SM00747">
    <property type="entry name" value="CFEM"/>
    <property type="match status" value="1"/>
</dbReference>
<organism evidence="12 13">
    <name type="scientific">Sporothrix stenoceras</name>
    <dbReference type="NCBI Taxonomy" id="5173"/>
    <lineage>
        <taxon>Eukaryota</taxon>
        <taxon>Fungi</taxon>
        <taxon>Dikarya</taxon>
        <taxon>Ascomycota</taxon>
        <taxon>Pezizomycotina</taxon>
        <taxon>Sordariomycetes</taxon>
        <taxon>Sordariomycetidae</taxon>
        <taxon>Ophiostomatales</taxon>
        <taxon>Ophiostomataceae</taxon>
        <taxon>Sporothrix</taxon>
    </lineage>
</organism>
<evidence type="ECO:0000313" key="13">
    <source>
        <dbReference type="Proteomes" id="UP001583186"/>
    </source>
</evidence>
<proteinExistence type="inferred from homology"/>
<keyword evidence="13" id="KW-1185">Reference proteome</keyword>
<keyword evidence="5" id="KW-0336">GPI-anchor</keyword>
<comment type="caution">
    <text evidence="9">Lacks conserved residue(s) required for the propagation of feature annotation.</text>
</comment>
<keyword evidence="6" id="KW-0732">Signal</keyword>
<sequence length="161" mass="16245">MSSSSFGTSSYSGTSTPTPTAVSSTASSSSSSPSSSFSPPSSSSSSSMPWTTSFSMSTIKSITTDFISTTTTTTSYNMDESTSACPVATSLPTCATACIHSAAIAIGCAQHYDMHHCQCVNFSALSNNAAPCIIGSCGLDKALEAKSVGVTICSACEGVYL</sequence>
<evidence type="ECO:0000256" key="8">
    <source>
        <dbReference type="ARBA" id="ARBA00023288"/>
    </source>
</evidence>
<keyword evidence="7" id="KW-1015">Disulfide bond</keyword>
<dbReference type="PROSITE" id="PS52012">
    <property type="entry name" value="CFEM"/>
    <property type="match status" value="1"/>
</dbReference>
<feature type="binding site" description="axial binding residue" evidence="9">
    <location>
        <position position="113"/>
    </location>
    <ligand>
        <name>heme</name>
        <dbReference type="ChEBI" id="CHEBI:30413"/>
    </ligand>
    <ligandPart>
        <name>Fe</name>
        <dbReference type="ChEBI" id="CHEBI:18248"/>
    </ligandPart>
</feature>